<reference evidence="4 5" key="1">
    <citation type="journal article" date="2011" name="Science">
        <title>The Selaginella genome identifies genetic changes associated with the evolution of vascular plants.</title>
        <authorList>
            <person name="Banks J.A."/>
            <person name="Nishiyama T."/>
            <person name="Hasebe M."/>
            <person name="Bowman J.L."/>
            <person name="Gribskov M."/>
            <person name="dePamphilis C."/>
            <person name="Albert V.A."/>
            <person name="Aono N."/>
            <person name="Aoyama T."/>
            <person name="Ambrose B.A."/>
            <person name="Ashton N.W."/>
            <person name="Axtell M.J."/>
            <person name="Barker E."/>
            <person name="Barker M.S."/>
            <person name="Bennetzen J.L."/>
            <person name="Bonawitz N.D."/>
            <person name="Chapple C."/>
            <person name="Cheng C."/>
            <person name="Correa L.G."/>
            <person name="Dacre M."/>
            <person name="DeBarry J."/>
            <person name="Dreyer I."/>
            <person name="Elias M."/>
            <person name="Engstrom E.M."/>
            <person name="Estelle M."/>
            <person name="Feng L."/>
            <person name="Finet C."/>
            <person name="Floyd S.K."/>
            <person name="Frommer W.B."/>
            <person name="Fujita T."/>
            <person name="Gramzow L."/>
            <person name="Gutensohn M."/>
            <person name="Harholt J."/>
            <person name="Hattori M."/>
            <person name="Heyl A."/>
            <person name="Hirai T."/>
            <person name="Hiwatashi Y."/>
            <person name="Ishikawa M."/>
            <person name="Iwata M."/>
            <person name="Karol K.G."/>
            <person name="Koehler B."/>
            <person name="Kolukisaoglu U."/>
            <person name="Kubo M."/>
            <person name="Kurata T."/>
            <person name="Lalonde S."/>
            <person name="Li K."/>
            <person name="Li Y."/>
            <person name="Litt A."/>
            <person name="Lyons E."/>
            <person name="Manning G."/>
            <person name="Maruyama T."/>
            <person name="Michael T.P."/>
            <person name="Mikami K."/>
            <person name="Miyazaki S."/>
            <person name="Morinaga S."/>
            <person name="Murata T."/>
            <person name="Mueller-Roeber B."/>
            <person name="Nelson D.R."/>
            <person name="Obara M."/>
            <person name="Oguri Y."/>
            <person name="Olmstead R.G."/>
            <person name="Onodera N."/>
            <person name="Petersen B.L."/>
            <person name="Pils B."/>
            <person name="Prigge M."/>
            <person name="Rensing S.A."/>
            <person name="Riano-Pachon D.M."/>
            <person name="Roberts A.W."/>
            <person name="Sato Y."/>
            <person name="Scheller H.V."/>
            <person name="Schulz B."/>
            <person name="Schulz C."/>
            <person name="Shakirov E.V."/>
            <person name="Shibagaki N."/>
            <person name="Shinohara N."/>
            <person name="Shippen D.E."/>
            <person name="Soerensen I."/>
            <person name="Sotooka R."/>
            <person name="Sugimoto N."/>
            <person name="Sugita M."/>
            <person name="Sumikawa N."/>
            <person name="Tanurdzic M."/>
            <person name="Theissen G."/>
            <person name="Ulvskov P."/>
            <person name="Wakazuki S."/>
            <person name="Weng J.K."/>
            <person name="Willats W.W."/>
            <person name="Wipf D."/>
            <person name="Wolf P.G."/>
            <person name="Yang L."/>
            <person name="Zimmer A.D."/>
            <person name="Zhu Q."/>
            <person name="Mitros T."/>
            <person name="Hellsten U."/>
            <person name="Loque D."/>
            <person name="Otillar R."/>
            <person name="Salamov A."/>
            <person name="Schmutz J."/>
            <person name="Shapiro H."/>
            <person name="Lindquist E."/>
            <person name="Lucas S."/>
            <person name="Rokhsar D."/>
            <person name="Grigoriev I.V."/>
        </authorList>
    </citation>
    <scope>NUCLEOTIDE SEQUENCE [LARGE SCALE GENOMIC DNA]</scope>
</reference>
<sequence length="353" mass="37078">MGSHQRYKKRVAWEKRSSFSLACLMLLGILGGVDSQQQPTIIQELDLGIQSSAFQRLAPLPKTGVIYNVTLDASGSRNSSGVVASIQAVRLRSGSLRRHGLVFNEFTIPVQCLVETTSKYVVLVYRDFSSYPAAMPDGFQLVGPVVGIKAYEGNDLSHPAPQELNVFSGPTAITVRVPVLARSSGKLSPLCASFDKEGTFRVANVSSPPNSCVLSQLVDSSLAVAASSLPPAPAPAPAPSPEQAQALAPDRGPASAPVASIVPPPTGRNARRKMSKAWKLGVGIGVGGIGLVMVAAVLVFAGVRTRRRARIAKMELCADNSESLQTALIGGSRAPAAGGTRTRPVLENDYVSP</sequence>
<feature type="compositionally biased region" description="Low complexity" evidence="1">
    <location>
        <begin position="241"/>
        <end position="261"/>
    </location>
</feature>
<dbReference type="Pfam" id="PF06697">
    <property type="entry name" value="DUF1191"/>
    <property type="match status" value="1"/>
</dbReference>
<protein>
    <recommendedName>
        <fullName evidence="6">Malectin-like domain-containing protein</fullName>
    </recommendedName>
</protein>
<evidence type="ECO:0000256" key="2">
    <source>
        <dbReference type="SAM" id="Phobius"/>
    </source>
</evidence>
<keyword evidence="2" id="KW-1133">Transmembrane helix</keyword>
<keyword evidence="3" id="KW-0732">Signal</keyword>
<keyword evidence="2" id="KW-0472">Membrane</keyword>
<evidence type="ECO:0000313" key="5">
    <source>
        <dbReference type="Proteomes" id="UP000001514"/>
    </source>
</evidence>
<evidence type="ECO:0000256" key="3">
    <source>
        <dbReference type="SAM" id="SignalP"/>
    </source>
</evidence>
<dbReference type="PANTHER" id="PTHR33512">
    <property type="entry name" value="PROTEIN, PUTATIVE (DUF1191)-RELATED"/>
    <property type="match status" value="1"/>
</dbReference>
<organism evidence="5">
    <name type="scientific">Selaginella moellendorffii</name>
    <name type="common">Spikemoss</name>
    <dbReference type="NCBI Taxonomy" id="88036"/>
    <lineage>
        <taxon>Eukaryota</taxon>
        <taxon>Viridiplantae</taxon>
        <taxon>Streptophyta</taxon>
        <taxon>Embryophyta</taxon>
        <taxon>Tracheophyta</taxon>
        <taxon>Lycopodiopsida</taxon>
        <taxon>Selaginellales</taxon>
        <taxon>Selaginellaceae</taxon>
        <taxon>Selaginella</taxon>
    </lineage>
</organism>
<dbReference type="Proteomes" id="UP000001514">
    <property type="component" value="Unassembled WGS sequence"/>
</dbReference>
<gene>
    <name evidence="4" type="ORF">SELMODRAFT_422745</name>
</gene>
<dbReference type="Gramene" id="EFJ15439">
    <property type="protein sequence ID" value="EFJ15439"/>
    <property type="gene ID" value="SELMODRAFT_422745"/>
</dbReference>
<accession>D8SJE9</accession>
<feature type="region of interest" description="Disordered" evidence="1">
    <location>
        <begin position="334"/>
        <end position="353"/>
    </location>
</feature>
<evidence type="ECO:0000313" key="4">
    <source>
        <dbReference type="EMBL" id="EFJ15439.1"/>
    </source>
</evidence>
<keyword evidence="2" id="KW-0812">Transmembrane</keyword>
<dbReference type="STRING" id="88036.D8SJE9"/>
<dbReference type="OMA" id="VIEHEYF"/>
<keyword evidence="5" id="KW-1185">Reference proteome</keyword>
<dbReference type="AlphaFoldDB" id="D8SJE9"/>
<dbReference type="EMBL" id="GL377623">
    <property type="protein sequence ID" value="EFJ15439.1"/>
    <property type="molecule type" value="Genomic_DNA"/>
</dbReference>
<feature type="transmembrane region" description="Helical" evidence="2">
    <location>
        <begin position="280"/>
        <end position="303"/>
    </location>
</feature>
<feature type="signal peptide" evidence="3">
    <location>
        <begin position="1"/>
        <end position="35"/>
    </location>
</feature>
<name>D8SJE9_SELML</name>
<evidence type="ECO:0008006" key="6">
    <source>
        <dbReference type="Google" id="ProtNLM"/>
    </source>
</evidence>
<feature type="compositionally biased region" description="Pro residues" evidence="1">
    <location>
        <begin position="230"/>
        <end position="240"/>
    </location>
</feature>
<evidence type="ECO:0000256" key="1">
    <source>
        <dbReference type="SAM" id="MobiDB-lite"/>
    </source>
</evidence>
<dbReference type="InParanoid" id="D8SJE9"/>
<dbReference type="KEGG" id="smo:SELMODRAFT_422745"/>
<dbReference type="InterPro" id="IPR010605">
    <property type="entry name" value="DUF1191"/>
</dbReference>
<dbReference type="HOGENOM" id="CLU_062328_0_0_1"/>
<feature type="region of interest" description="Disordered" evidence="1">
    <location>
        <begin position="229"/>
        <end position="270"/>
    </location>
</feature>
<proteinExistence type="predicted"/>
<dbReference type="eggNOG" id="ENOG502QSPM">
    <property type="taxonomic scope" value="Eukaryota"/>
</dbReference>
<feature type="chain" id="PRO_5003122773" description="Malectin-like domain-containing protein" evidence="3">
    <location>
        <begin position="36"/>
        <end position="353"/>
    </location>
</feature>
<dbReference type="PANTHER" id="PTHR33512:SF14">
    <property type="entry name" value="EXPRESSED PROTEIN"/>
    <property type="match status" value="1"/>
</dbReference>